<dbReference type="PANTHER" id="PTHR34106">
    <property type="entry name" value="GLYCOSIDASE"/>
    <property type="match status" value="1"/>
</dbReference>
<gene>
    <name evidence="4" type="ORF">GXW76_16105</name>
</gene>
<evidence type="ECO:0000313" key="5">
    <source>
        <dbReference type="Proteomes" id="UP001138751"/>
    </source>
</evidence>
<evidence type="ECO:0000256" key="2">
    <source>
        <dbReference type="ARBA" id="ARBA00022679"/>
    </source>
</evidence>
<dbReference type="AlphaFoldDB" id="A0A9X9WZX4"/>
<dbReference type="Gene3D" id="2.115.10.20">
    <property type="entry name" value="Glycosyl hydrolase domain, family 43"/>
    <property type="match status" value="1"/>
</dbReference>
<keyword evidence="2" id="KW-0808">Transferase</keyword>
<comment type="similarity">
    <text evidence="3">Belongs to the glycosyl hydrolase 130 family.</text>
</comment>
<dbReference type="GO" id="GO:0016757">
    <property type="term" value="F:glycosyltransferase activity"/>
    <property type="evidence" value="ECO:0007669"/>
    <property type="project" value="UniProtKB-KW"/>
</dbReference>
<dbReference type="InterPro" id="IPR023296">
    <property type="entry name" value="Glyco_hydro_beta-prop_sf"/>
</dbReference>
<dbReference type="PANTHER" id="PTHR34106:SF4">
    <property type="entry name" value="BLL5143 PROTEIN"/>
    <property type="match status" value="1"/>
</dbReference>
<proteinExistence type="inferred from homology"/>
<keyword evidence="4" id="KW-0326">Glycosidase</keyword>
<keyword evidence="5" id="KW-1185">Reference proteome</keyword>
<sequence>MRPRERKPGCGVDACLPDGLDGASRCAECGVTQPCGRLRAGRRVTDGYAGLVRLPTLIEPDPARVILRPFLSALDPRDLHRSDLLRATRLIDRILAMDAAAVEAEFATTLRDFGARHADLATAFAERYTQIRDLLGLADDPIEARRLLIGAFFSNEYSFQSTALFNPSIVPHPDQTGLDADELRFVMSLRATGEGHISSICFCSGAVTGAGEIRLDPPGRFATTPRRSTAARLADAYDVTFQPGTELGERVIFPITQQQRNGIEDARLVRFVEDDGRVTYFATYTAYSGREIAPEMLRTDDFRRFSFIPLRGDAVSNKGMAMFPRRIGGRYAMLARSDGETLQLVTSDDLHVWNDATEILSAAEPWEFVQIGNCGSPIELPEGWLVITHGVGPMRRYCIGAALLDLNDPSRMIARLRKPLLTAIGGERNGYVPNVVYSCGSLVHAGRLMLPYATSDTATRFAVMPIADLLDAMG</sequence>
<comment type="caution">
    <text evidence="4">The sequence shown here is derived from an EMBL/GenBank/DDBJ whole genome shotgun (WGS) entry which is preliminary data.</text>
</comment>
<dbReference type="Proteomes" id="UP001138751">
    <property type="component" value="Unassembled WGS sequence"/>
</dbReference>
<dbReference type="InterPro" id="IPR007184">
    <property type="entry name" value="Mannoside_phosphorylase"/>
</dbReference>
<reference evidence="4" key="2">
    <citation type="journal article" date="2021" name="Syst. Appl. Microbiol.">
        <title>Roseomonas hellenica sp. nov., isolated from roots of wild-growing Alkanna tinctoria.</title>
        <authorList>
            <person name="Rat A."/>
            <person name="Naranjo H.D."/>
            <person name="Lebbe L."/>
            <person name="Cnockaert M."/>
            <person name="Krigas N."/>
            <person name="Grigoriadou K."/>
            <person name="Maloupa E."/>
            <person name="Willems A."/>
        </authorList>
    </citation>
    <scope>NUCLEOTIDE SEQUENCE</scope>
    <source>
        <strain evidence="4">LMG 31231</strain>
    </source>
</reference>
<evidence type="ECO:0000256" key="1">
    <source>
        <dbReference type="ARBA" id="ARBA00022676"/>
    </source>
</evidence>
<accession>A0A9X9WZX4</accession>
<dbReference type="Pfam" id="PF04041">
    <property type="entry name" value="Glyco_hydro_130"/>
    <property type="match status" value="1"/>
</dbReference>
<reference evidence="4" key="1">
    <citation type="submission" date="2020-01" db="EMBL/GenBank/DDBJ databases">
        <authorList>
            <person name="Rat A."/>
        </authorList>
    </citation>
    <scope>NUCLEOTIDE SEQUENCE</scope>
    <source>
        <strain evidence="4">LMG 31231</strain>
    </source>
</reference>
<protein>
    <submittedName>
        <fullName evidence="4">Glycosidase</fullName>
    </submittedName>
</protein>
<dbReference type="SUPFAM" id="SSF75005">
    <property type="entry name" value="Arabinanase/levansucrase/invertase"/>
    <property type="match status" value="1"/>
</dbReference>
<dbReference type="EMBL" id="JAAEDM010000047">
    <property type="protein sequence ID" value="MBR0672703.1"/>
    <property type="molecule type" value="Genomic_DNA"/>
</dbReference>
<dbReference type="GO" id="GO:0016798">
    <property type="term" value="F:hydrolase activity, acting on glycosyl bonds"/>
    <property type="evidence" value="ECO:0007669"/>
    <property type="project" value="UniProtKB-KW"/>
</dbReference>
<name>A0A9X9WZX4_9PROT</name>
<keyword evidence="1" id="KW-0328">Glycosyltransferase</keyword>
<evidence type="ECO:0000313" key="4">
    <source>
        <dbReference type="EMBL" id="MBR0672703.1"/>
    </source>
</evidence>
<evidence type="ECO:0000256" key="3">
    <source>
        <dbReference type="ARBA" id="ARBA00024356"/>
    </source>
</evidence>
<dbReference type="CDD" id="cd18613">
    <property type="entry name" value="GH130"/>
    <property type="match status" value="1"/>
</dbReference>
<keyword evidence="4" id="KW-0378">Hydrolase</keyword>
<organism evidence="4 5">
    <name type="scientific">Neoroseomonas soli</name>
    <dbReference type="NCBI Taxonomy" id="1081025"/>
    <lineage>
        <taxon>Bacteria</taxon>
        <taxon>Pseudomonadati</taxon>
        <taxon>Pseudomonadota</taxon>
        <taxon>Alphaproteobacteria</taxon>
        <taxon>Acetobacterales</taxon>
        <taxon>Acetobacteraceae</taxon>
        <taxon>Neoroseomonas</taxon>
    </lineage>
</organism>